<feature type="region of interest" description="Disordered" evidence="2">
    <location>
        <begin position="287"/>
        <end position="308"/>
    </location>
</feature>
<protein>
    <submittedName>
        <fullName evidence="3">Uncharacterized protein</fullName>
    </submittedName>
</protein>
<organism evidence="3 4">
    <name type="scientific">Lithospermum erythrorhizon</name>
    <name type="common">Purple gromwell</name>
    <name type="synonym">Lithospermum officinale var. erythrorhizon</name>
    <dbReference type="NCBI Taxonomy" id="34254"/>
    <lineage>
        <taxon>Eukaryota</taxon>
        <taxon>Viridiplantae</taxon>
        <taxon>Streptophyta</taxon>
        <taxon>Embryophyta</taxon>
        <taxon>Tracheophyta</taxon>
        <taxon>Spermatophyta</taxon>
        <taxon>Magnoliopsida</taxon>
        <taxon>eudicotyledons</taxon>
        <taxon>Gunneridae</taxon>
        <taxon>Pentapetalae</taxon>
        <taxon>asterids</taxon>
        <taxon>lamiids</taxon>
        <taxon>Boraginales</taxon>
        <taxon>Boraginaceae</taxon>
        <taxon>Boraginoideae</taxon>
        <taxon>Lithospermeae</taxon>
        <taxon>Lithospermum</taxon>
    </lineage>
</organism>
<gene>
    <name evidence="3" type="ORF">LIER_13213</name>
</gene>
<feature type="compositionally biased region" description="Polar residues" evidence="2">
    <location>
        <begin position="10"/>
        <end position="22"/>
    </location>
</feature>
<dbReference type="AlphaFoldDB" id="A0AAV3PVH9"/>
<evidence type="ECO:0000313" key="4">
    <source>
        <dbReference type="Proteomes" id="UP001454036"/>
    </source>
</evidence>
<sequence>MSEVADVSEPSITSSVNASEGNTAEPHLISEEPVKPDAGSGAAGDENVSCAEDMMTEKVEGSTTEGLGINVDPGVKDTLDGLKDPTPLEGDVLDPSVVTLVEGMDAKILCVADTEPVTAKAADENIQEIIPEETGPKKKSKKRKHNKGDNVGEFLVPRTKLNKEEKVAKKARKAQKRARRAAQEVSDAEAAEDDVPKNILLAQNEYILTTEDTEEPYPGVITISPKLMEGTHVANVPLAHVADEGASGSGTDGTAQLLRDEIRYLDGIIQSSLAIKSVLEAHLRSLSGEDDSDVDPTVSDGGAETPWA</sequence>
<comment type="caution">
    <text evidence="3">The sequence shown here is derived from an EMBL/GenBank/DDBJ whole genome shotgun (WGS) entry which is preliminary data.</text>
</comment>
<name>A0AAV3PVH9_LITER</name>
<dbReference type="Proteomes" id="UP001454036">
    <property type="component" value="Unassembled WGS sequence"/>
</dbReference>
<accession>A0AAV3PVH9</accession>
<keyword evidence="4" id="KW-1185">Reference proteome</keyword>
<feature type="coiled-coil region" evidence="1">
    <location>
        <begin position="161"/>
        <end position="191"/>
    </location>
</feature>
<feature type="compositionally biased region" description="Basic and acidic residues" evidence="2">
    <location>
        <begin position="74"/>
        <end position="83"/>
    </location>
</feature>
<proteinExistence type="predicted"/>
<dbReference type="EMBL" id="BAABME010002638">
    <property type="protein sequence ID" value="GAA0155499.1"/>
    <property type="molecule type" value="Genomic_DNA"/>
</dbReference>
<evidence type="ECO:0000256" key="2">
    <source>
        <dbReference type="SAM" id="MobiDB-lite"/>
    </source>
</evidence>
<feature type="compositionally biased region" description="Basic residues" evidence="2">
    <location>
        <begin position="137"/>
        <end position="146"/>
    </location>
</feature>
<feature type="region of interest" description="Disordered" evidence="2">
    <location>
        <begin position="131"/>
        <end position="151"/>
    </location>
</feature>
<feature type="region of interest" description="Disordered" evidence="2">
    <location>
        <begin position="1"/>
        <end position="92"/>
    </location>
</feature>
<keyword evidence="1" id="KW-0175">Coiled coil</keyword>
<evidence type="ECO:0000313" key="3">
    <source>
        <dbReference type="EMBL" id="GAA0155499.1"/>
    </source>
</evidence>
<evidence type="ECO:0000256" key="1">
    <source>
        <dbReference type="SAM" id="Coils"/>
    </source>
</evidence>
<reference evidence="3 4" key="1">
    <citation type="submission" date="2024-01" db="EMBL/GenBank/DDBJ databases">
        <title>The complete chloroplast genome sequence of Lithospermum erythrorhizon: insights into the phylogenetic relationship among Boraginaceae species and the maternal lineages of purple gromwells.</title>
        <authorList>
            <person name="Okada T."/>
            <person name="Watanabe K."/>
        </authorList>
    </citation>
    <scope>NUCLEOTIDE SEQUENCE [LARGE SCALE GENOMIC DNA]</scope>
</reference>